<dbReference type="Pfam" id="PF01381">
    <property type="entry name" value="HTH_3"/>
    <property type="match status" value="1"/>
</dbReference>
<sequence>MEVQELVGWNLRRLRVERKISQDDLALIAEVERAYVGYLERGKRNPTVAILARLANALEVHISELFVQPLDIEAKPRPLKPGRKKTSG</sequence>
<keyword evidence="2" id="KW-0238">DNA-binding</keyword>
<dbReference type="Gene3D" id="1.10.260.40">
    <property type="entry name" value="lambda repressor-like DNA-binding domains"/>
    <property type="match status" value="1"/>
</dbReference>
<evidence type="ECO:0000256" key="2">
    <source>
        <dbReference type="ARBA" id="ARBA00023125"/>
    </source>
</evidence>
<keyword evidence="3" id="KW-0804">Transcription</keyword>
<proteinExistence type="predicted"/>
<dbReference type="RefSeq" id="WP_160788263.1">
    <property type="nucleotide sequence ID" value="NZ_CP086610.1"/>
</dbReference>
<dbReference type="AlphaFoldDB" id="A0A6N8TLJ9"/>
<dbReference type="PROSITE" id="PS50943">
    <property type="entry name" value="HTH_CROC1"/>
    <property type="match status" value="1"/>
</dbReference>
<evidence type="ECO:0000256" key="1">
    <source>
        <dbReference type="ARBA" id="ARBA00023015"/>
    </source>
</evidence>
<organism evidence="5 6">
    <name type="scientific">Shinella zoogloeoides</name>
    <name type="common">Crabtreella saccharophila</name>
    <dbReference type="NCBI Taxonomy" id="352475"/>
    <lineage>
        <taxon>Bacteria</taxon>
        <taxon>Pseudomonadati</taxon>
        <taxon>Pseudomonadota</taxon>
        <taxon>Alphaproteobacteria</taxon>
        <taxon>Hyphomicrobiales</taxon>
        <taxon>Rhizobiaceae</taxon>
        <taxon>Shinella</taxon>
    </lineage>
</organism>
<gene>
    <name evidence="5" type="ORF">GR156_22875</name>
</gene>
<evidence type="ECO:0000259" key="4">
    <source>
        <dbReference type="PROSITE" id="PS50943"/>
    </source>
</evidence>
<feature type="domain" description="HTH cro/C1-type" evidence="4">
    <location>
        <begin position="11"/>
        <end position="65"/>
    </location>
</feature>
<evidence type="ECO:0000313" key="5">
    <source>
        <dbReference type="EMBL" id="MXO03136.1"/>
    </source>
</evidence>
<dbReference type="InterPro" id="IPR001387">
    <property type="entry name" value="Cro/C1-type_HTH"/>
</dbReference>
<dbReference type="PANTHER" id="PTHR46797:SF23">
    <property type="entry name" value="HTH-TYPE TRANSCRIPTIONAL REGULATOR SUTR"/>
    <property type="match status" value="1"/>
</dbReference>
<evidence type="ECO:0000313" key="6">
    <source>
        <dbReference type="Proteomes" id="UP000440304"/>
    </source>
</evidence>
<dbReference type="SUPFAM" id="SSF47413">
    <property type="entry name" value="lambda repressor-like DNA-binding domains"/>
    <property type="match status" value="1"/>
</dbReference>
<keyword evidence="1" id="KW-0805">Transcription regulation</keyword>
<name>A0A6N8TLJ9_SHIZO</name>
<accession>A0A6N8TLJ9</accession>
<dbReference type="GO" id="GO:0005829">
    <property type="term" value="C:cytosol"/>
    <property type="evidence" value="ECO:0007669"/>
    <property type="project" value="TreeGrafter"/>
</dbReference>
<dbReference type="GO" id="GO:0003700">
    <property type="term" value="F:DNA-binding transcription factor activity"/>
    <property type="evidence" value="ECO:0007669"/>
    <property type="project" value="TreeGrafter"/>
</dbReference>
<dbReference type="GO" id="GO:0003677">
    <property type="term" value="F:DNA binding"/>
    <property type="evidence" value="ECO:0007669"/>
    <property type="project" value="UniProtKB-KW"/>
</dbReference>
<dbReference type="CDD" id="cd00093">
    <property type="entry name" value="HTH_XRE"/>
    <property type="match status" value="1"/>
</dbReference>
<dbReference type="SMART" id="SM00530">
    <property type="entry name" value="HTH_XRE"/>
    <property type="match status" value="1"/>
</dbReference>
<dbReference type="EMBL" id="WUML01000069">
    <property type="protein sequence ID" value="MXO03136.1"/>
    <property type="molecule type" value="Genomic_DNA"/>
</dbReference>
<dbReference type="InterPro" id="IPR050807">
    <property type="entry name" value="TransReg_Diox_bact_type"/>
</dbReference>
<dbReference type="PANTHER" id="PTHR46797">
    <property type="entry name" value="HTH-TYPE TRANSCRIPTIONAL REGULATOR"/>
    <property type="match status" value="1"/>
</dbReference>
<reference evidence="5 6" key="1">
    <citation type="submission" date="2019-12" db="EMBL/GenBank/DDBJ databases">
        <title>Shinella granuli gen. nov., sp. nov., and proposal of the reclassification of Zoogloea ramigera ATCC 19623 as Shinella zoogloeoides sp. nov.</title>
        <authorList>
            <person name="Gao J."/>
        </authorList>
    </citation>
    <scope>NUCLEOTIDE SEQUENCE [LARGE SCALE GENOMIC DNA]</scope>
    <source>
        <strain evidence="5 6">DSM 287</strain>
    </source>
</reference>
<dbReference type="OrthoDB" id="9815697at2"/>
<protein>
    <submittedName>
        <fullName evidence="5">Helix-turn-helix domain-containing protein</fullName>
    </submittedName>
</protein>
<dbReference type="InterPro" id="IPR010982">
    <property type="entry name" value="Lambda_DNA-bd_dom_sf"/>
</dbReference>
<comment type="caution">
    <text evidence="5">The sequence shown here is derived from an EMBL/GenBank/DDBJ whole genome shotgun (WGS) entry which is preliminary data.</text>
</comment>
<dbReference type="Proteomes" id="UP000440304">
    <property type="component" value="Unassembled WGS sequence"/>
</dbReference>
<evidence type="ECO:0000256" key="3">
    <source>
        <dbReference type="ARBA" id="ARBA00023163"/>
    </source>
</evidence>